<dbReference type="NCBIfam" id="TIGR00667">
    <property type="entry name" value="aat"/>
    <property type="match status" value="1"/>
</dbReference>
<gene>
    <name evidence="5" type="ORF">MNBD_GAMMA19-2187</name>
</gene>
<dbReference type="InterPro" id="IPR016181">
    <property type="entry name" value="Acyl_CoA_acyltransferase"/>
</dbReference>
<evidence type="ECO:0000256" key="1">
    <source>
        <dbReference type="ARBA" id="ARBA00004496"/>
    </source>
</evidence>
<comment type="subcellular location">
    <subcellularLocation>
        <location evidence="1">Cytoplasm</location>
    </subcellularLocation>
</comment>
<keyword evidence="4 5" id="KW-0012">Acyltransferase</keyword>
<evidence type="ECO:0000256" key="3">
    <source>
        <dbReference type="ARBA" id="ARBA00022679"/>
    </source>
</evidence>
<dbReference type="InterPro" id="IPR042221">
    <property type="entry name" value="Leu/Phe-tRNA_Trfase_N"/>
</dbReference>
<dbReference type="Gene3D" id="3.30.70.3550">
    <property type="entry name" value="Leucyl/phenylalanyl-tRNA-protein transferase, N-terminal domain"/>
    <property type="match status" value="1"/>
</dbReference>
<sequence length="241" mass="27560">MRGLAPYWIDSRSNNLDFPDVNLALDEPDGLLAIGGDLKPQRLLAAYRMGIFPWYNEGQPILWWAPNPRAVLFPQHLKISRSLRKTLRKQSFTITLDQAFADVIKACSHPRDYETQPGTWITRDMKRAYQQLHDQGHAHSVECWHEGQLVGGLYGVAIGRVFFGESMFTRRSDASKVAFITLTQQLAHWGFGVIDCQIHSLHLESLGAETIQRERFTDLLNTFCHQPGPTWQFEPINNTQT</sequence>
<dbReference type="GO" id="GO:0008914">
    <property type="term" value="F:leucyl-tRNA--protein transferase activity"/>
    <property type="evidence" value="ECO:0007669"/>
    <property type="project" value="UniProtKB-EC"/>
</dbReference>
<dbReference type="GO" id="GO:0005737">
    <property type="term" value="C:cytoplasm"/>
    <property type="evidence" value="ECO:0007669"/>
    <property type="project" value="UniProtKB-SubCell"/>
</dbReference>
<dbReference type="EMBL" id="UOFV01000046">
    <property type="protein sequence ID" value="VAW95125.1"/>
    <property type="molecule type" value="Genomic_DNA"/>
</dbReference>
<dbReference type="InterPro" id="IPR042203">
    <property type="entry name" value="Leu/Phe-tRNA_Trfase_C"/>
</dbReference>
<dbReference type="PANTHER" id="PTHR30098">
    <property type="entry name" value="LEUCYL/PHENYLALANYL-TRNA--PROTEIN TRANSFERASE"/>
    <property type="match status" value="1"/>
</dbReference>
<accession>A0A3B0ZNI5</accession>
<organism evidence="5">
    <name type="scientific">hydrothermal vent metagenome</name>
    <dbReference type="NCBI Taxonomy" id="652676"/>
    <lineage>
        <taxon>unclassified sequences</taxon>
        <taxon>metagenomes</taxon>
        <taxon>ecological metagenomes</taxon>
    </lineage>
</organism>
<proteinExistence type="inferred from homology"/>
<keyword evidence="2" id="KW-0963">Cytoplasm</keyword>
<dbReference type="EC" id="2.3.2.6" evidence="5"/>
<dbReference type="FunFam" id="3.30.70.3550:FF:000001">
    <property type="entry name" value="Leucyl/phenylalanyl-tRNA--protein transferase"/>
    <property type="match status" value="1"/>
</dbReference>
<keyword evidence="3 5" id="KW-0808">Transferase</keyword>
<dbReference type="Pfam" id="PF03588">
    <property type="entry name" value="Leu_Phe_trans"/>
    <property type="match status" value="1"/>
</dbReference>
<reference evidence="5" key="1">
    <citation type="submission" date="2018-06" db="EMBL/GenBank/DDBJ databases">
        <authorList>
            <person name="Zhirakovskaya E."/>
        </authorList>
    </citation>
    <scope>NUCLEOTIDE SEQUENCE</scope>
</reference>
<evidence type="ECO:0000256" key="4">
    <source>
        <dbReference type="ARBA" id="ARBA00023315"/>
    </source>
</evidence>
<evidence type="ECO:0000313" key="5">
    <source>
        <dbReference type="EMBL" id="VAW95125.1"/>
    </source>
</evidence>
<dbReference type="Gene3D" id="3.40.630.70">
    <property type="entry name" value="Leucyl/phenylalanyl-tRNA-protein transferase, C-terminal domain"/>
    <property type="match status" value="1"/>
</dbReference>
<dbReference type="AlphaFoldDB" id="A0A3B0ZNI5"/>
<dbReference type="GO" id="GO:0030163">
    <property type="term" value="P:protein catabolic process"/>
    <property type="evidence" value="ECO:0007669"/>
    <property type="project" value="InterPro"/>
</dbReference>
<dbReference type="SUPFAM" id="SSF55729">
    <property type="entry name" value="Acyl-CoA N-acyltransferases (Nat)"/>
    <property type="match status" value="1"/>
</dbReference>
<evidence type="ECO:0000256" key="2">
    <source>
        <dbReference type="ARBA" id="ARBA00022490"/>
    </source>
</evidence>
<dbReference type="InterPro" id="IPR004616">
    <property type="entry name" value="Leu/Phe-tRNA_Trfase"/>
</dbReference>
<protein>
    <submittedName>
        <fullName evidence="5">Leucyl/phenylalanyl-tRNA--protein transferase</fullName>
        <ecNumber evidence="5">2.3.2.6</ecNumber>
    </submittedName>
</protein>
<name>A0A3B0ZNI5_9ZZZZ</name>
<dbReference type="PANTHER" id="PTHR30098:SF2">
    <property type="entry name" value="LEUCYL_PHENYLALANYL-TRNA--PROTEIN TRANSFERASE"/>
    <property type="match status" value="1"/>
</dbReference>
<dbReference type="FunFam" id="3.40.630.70:FF:000001">
    <property type="entry name" value="Leucyl/phenylalanyl-tRNA--protein transferase"/>
    <property type="match status" value="1"/>
</dbReference>
<dbReference type="HAMAP" id="MF_00688">
    <property type="entry name" value="Leu_Phe_trans"/>
    <property type="match status" value="1"/>
</dbReference>